<dbReference type="EMBL" id="JBFRYC010000007">
    <property type="protein sequence ID" value="MEX1662591.1"/>
    <property type="molecule type" value="Genomic_DNA"/>
</dbReference>
<dbReference type="InterPro" id="IPR000835">
    <property type="entry name" value="HTH_MarR-typ"/>
</dbReference>
<dbReference type="Gene3D" id="1.10.10.10">
    <property type="entry name" value="Winged helix-like DNA-binding domain superfamily/Winged helix DNA-binding domain"/>
    <property type="match status" value="1"/>
</dbReference>
<dbReference type="Pfam" id="PF00480">
    <property type="entry name" value="ROK"/>
    <property type="match status" value="1"/>
</dbReference>
<evidence type="ECO:0000259" key="2">
    <source>
        <dbReference type="Pfam" id="PF12802"/>
    </source>
</evidence>
<comment type="similarity">
    <text evidence="1">Belongs to the ROK (NagC/XylR) family.</text>
</comment>
<dbReference type="InterPro" id="IPR036388">
    <property type="entry name" value="WH-like_DNA-bd_sf"/>
</dbReference>
<sequence length="391" mass="41961">MSGTSSGAAAVHNRRVVIDAIRINGALSRADLARATRLAKQTLSNIIDELERDGLVVARDTVKEGRGKPATPYDLAPFGAFSIGLQIDRHLARTVVMNLVGDIVLRRDLKFLPSEPEAGLDSLIQLIAQTRADLAEIYPLSESRTVGLGVAMPGPFGQPTQDRSADDYTMARWQGVHLVERLAAATGLMVNVQNDASAAATAEKMTGKAHGMQNAICLYLGYGLGAGLILNRELFGGRNGNAGEIGMIRNLGETDRRAVMERSVALGGFCARFGLSHSDERLFERIETLLSEASPAVDEWLNNAAFRLGWLAEMLQLIVDPEAIILCGTAPSMLIEGIVARANSALDDDLSGGRRLRLLAGHSDPWIVAIGAAAEPISRNFDPKYDAILKV</sequence>
<dbReference type="Proteomes" id="UP001557465">
    <property type="component" value="Unassembled WGS sequence"/>
</dbReference>
<accession>A0ABV3TLZ8</accession>
<keyword evidence="4" id="KW-1185">Reference proteome</keyword>
<dbReference type="PANTHER" id="PTHR18964:SF149">
    <property type="entry name" value="BIFUNCTIONAL UDP-N-ACETYLGLUCOSAMINE 2-EPIMERASE_N-ACETYLMANNOSAMINE KINASE"/>
    <property type="match status" value="1"/>
</dbReference>
<dbReference type="Gene3D" id="3.30.420.40">
    <property type="match status" value="2"/>
</dbReference>
<dbReference type="SUPFAM" id="SSF53067">
    <property type="entry name" value="Actin-like ATPase domain"/>
    <property type="match status" value="1"/>
</dbReference>
<proteinExistence type="inferred from homology"/>
<dbReference type="SUPFAM" id="SSF46785">
    <property type="entry name" value="Winged helix' DNA-binding domain"/>
    <property type="match status" value="1"/>
</dbReference>
<dbReference type="Pfam" id="PF12802">
    <property type="entry name" value="MarR_2"/>
    <property type="match status" value="1"/>
</dbReference>
<protein>
    <submittedName>
        <fullName evidence="3">ROK family transcriptional regulator</fullName>
    </submittedName>
</protein>
<name>A0ABV3TLZ8_9RHOB</name>
<dbReference type="InterPro" id="IPR036390">
    <property type="entry name" value="WH_DNA-bd_sf"/>
</dbReference>
<evidence type="ECO:0000313" key="4">
    <source>
        <dbReference type="Proteomes" id="UP001557465"/>
    </source>
</evidence>
<evidence type="ECO:0000256" key="1">
    <source>
        <dbReference type="ARBA" id="ARBA00006479"/>
    </source>
</evidence>
<reference evidence="3 4" key="1">
    <citation type="journal article" date="2011" name="Int. J. Syst. Evol. Microbiol.">
        <title>Zhongshania antarctica gen. nov., sp. nov. and Zhongshania guokunii sp. nov., gammaproteobacteria respectively isolated from coastal attached (fast) ice and surface seawater of the Antarctic.</title>
        <authorList>
            <person name="Li H.J."/>
            <person name="Zhang X.Y."/>
            <person name="Chen C.X."/>
            <person name="Zhang Y.J."/>
            <person name="Gao Z.M."/>
            <person name="Yu Y."/>
            <person name="Chen X.L."/>
            <person name="Chen B."/>
            <person name="Zhang Y.Z."/>
        </authorList>
    </citation>
    <scope>NUCLEOTIDE SEQUENCE [LARGE SCALE GENOMIC DNA]</scope>
    <source>
        <strain evidence="3 4">15-R06ZXC-3</strain>
    </source>
</reference>
<feature type="domain" description="HTH marR-type" evidence="2">
    <location>
        <begin position="17"/>
        <end position="66"/>
    </location>
</feature>
<dbReference type="PANTHER" id="PTHR18964">
    <property type="entry name" value="ROK (REPRESSOR, ORF, KINASE) FAMILY"/>
    <property type="match status" value="1"/>
</dbReference>
<organism evidence="3 4">
    <name type="scientific">Thioclava arctica</name>
    <dbReference type="NCBI Taxonomy" id="3238301"/>
    <lineage>
        <taxon>Bacteria</taxon>
        <taxon>Pseudomonadati</taxon>
        <taxon>Pseudomonadota</taxon>
        <taxon>Alphaproteobacteria</taxon>
        <taxon>Rhodobacterales</taxon>
        <taxon>Paracoccaceae</taxon>
        <taxon>Thioclava</taxon>
    </lineage>
</organism>
<evidence type="ECO:0000313" key="3">
    <source>
        <dbReference type="EMBL" id="MEX1662591.1"/>
    </source>
</evidence>
<dbReference type="CDD" id="cd23763">
    <property type="entry name" value="ASKHA_ATPase_ROK"/>
    <property type="match status" value="1"/>
</dbReference>
<comment type="caution">
    <text evidence="3">The sequence shown here is derived from an EMBL/GenBank/DDBJ whole genome shotgun (WGS) entry which is preliminary data.</text>
</comment>
<dbReference type="RefSeq" id="WP_368392320.1">
    <property type="nucleotide sequence ID" value="NZ_JBFRYC010000007.1"/>
</dbReference>
<gene>
    <name evidence="3" type="ORF">AB4874_13165</name>
</gene>
<dbReference type="InterPro" id="IPR000600">
    <property type="entry name" value="ROK"/>
</dbReference>
<dbReference type="InterPro" id="IPR043129">
    <property type="entry name" value="ATPase_NBD"/>
</dbReference>